<protein>
    <recommendedName>
        <fullName evidence="3">Pentapeptide repeat-containing protein</fullName>
    </recommendedName>
</protein>
<dbReference type="Pfam" id="PF00805">
    <property type="entry name" value="Pentapeptide"/>
    <property type="match status" value="2"/>
</dbReference>
<name>A0A918JRQ2_9FLAO</name>
<sequence length="189" mass="21799">MSNLILDQTFENKNFTNQKLPAKEYDNCIFMKCDFSKTDMSVVTFLECKFDTCNFNGTMLKETSFQDVNFMDCKMLGTDFSICNNFLFAVEFNGCNLDYVSFYNFNIKKTIFRNCSMKEIDFTETILTGSQLDNSDLTGAIFERTIAEKVDFRTAKNFVIDPESNTLKKAKFTTQGLMGLLVKYDLEVE</sequence>
<comment type="caution">
    <text evidence="1">The sequence shown here is derived from an EMBL/GenBank/DDBJ whole genome shotgun (WGS) entry which is preliminary data.</text>
</comment>
<reference evidence="1 2" key="1">
    <citation type="journal article" date="2014" name="Int. J. Syst. Evol. Microbiol.">
        <title>Complete genome sequence of Corynebacterium casei LMG S-19264T (=DSM 44701T), isolated from a smear-ripened cheese.</title>
        <authorList>
            <consortium name="US DOE Joint Genome Institute (JGI-PGF)"/>
            <person name="Walter F."/>
            <person name="Albersmeier A."/>
            <person name="Kalinowski J."/>
            <person name="Ruckert C."/>
        </authorList>
    </citation>
    <scope>NUCLEOTIDE SEQUENCE [LARGE SCALE GENOMIC DNA]</scope>
    <source>
        <strain evidence="1 2">KCTC 12285</strain>
    </source>
</reference>
<dbReference type="PANTHER" id="PTHR42999:SF1">
    <property type="entry name" value="PENTAPEPTIDE REPEAT-CONTAINING PROTEIN"/>
    <property type="match status" value="1"/>
</dbReference>
<keyword evidence="2" id="KW-1185">Reference proteome</keyword>
<dbReference type="SUPFAM" id="SSF141571">
    <property type="entry name" value="Pentapeptide repeat-like"/>
    <property type="match status" value="1"/>
</dbReference>
<proteinExistence type="predicted"/>
<dbReference type="InterPro" id="IPR052949">
    <property type="entry name" value="PA_immunity-related"/>
</dbReference>
<evidence type="ECO:0008006" key="3">
    <source>
        <dbReference type="Google" id="ProtNLM"/>
    </source>
</evidence>
<organism evidence="1 2">
    <name type="scientific">Aquimarina muelleri</name>
    <dbReference type="NCBI Taxonomy" id="279356"/>
    <lineage>
        <taxon>Bacteria</taxon>
        <taxon>Pseudomonadati</taxon>
        <taxon>Bacteroidota</taxon>
        <taxon>Flavobacteriia</taxon>
        <taxon>Flavobacteriales</taxon>
        <taxon>Flavobacteriaceae</taxon>
        <taxon>Aquimarina</taxon>
    </lineage>
</organism>
<dbReference type="Gene3D" id="2.160.20.80">
    <property type="entry name" value="E3 ubiquitin-protein ligase SopA"/>
    <property type="match status" value="1"/>
</dbReference>
<dbReference type="InterPro" id="IPR001646">
    <property type="entry name" value="5peptide_repeat"/>
</dbReference>
<dbReference type="Proteomes" id="UP000601108">
    <property type="component" value="Unassembled WGS sequence"/>
</dbReference>
<dbReference type="AlphaFoldDB" id="A0A918JRQ2"/>
<gene>
    <name evidence="1" type="ORF">GCM10007384_00050</name>
</gene>
<dbReference type="RefSeq" id="WP_027412817.1">
    <property type="nucleotide sequence ID" value="NZ_BMWS01000001.1"/>
</dbReference>
<evidence type="ECO:0000313" key="1">
    <source>
        <dbReference type="EMBL" id="GGX02344.1"/>
    </source>
</evidence>
<accession>A0A918JRQ2</accession>
<dbReference type="PANTHER" id="PTHR42999">
    <property type="entry name" value="ANTIBIOTIC RESISTANCE PROTEIN MCBG"/>
    <property type="match status" value="1"/>
</dbReference>
<dbReference type="EMBL" id="BMWS01000001">
    <property type="protein sequence ID" value="GGX02344.1"/>
    <property type="molecule type" value="Genomic_DNA"/>
</dbReference>
<evidence type="ECO:0000313" key="2">
    <source>
        <dbReference type="Proteomes" id="UP000601108"/>
    </source>
</evidence>